<dbReference type="Gene3D" id="3.20.20.70">
    <property type="entry name" value="Aldolase class I"/>
    <property type="match status" value="1"/>
</dbReference>
<feature type="binding site" evidence="9">
    <location>
        <position position="73"/>
    </location>
    <ligand>
        <name>4-amino-2-methyl-5-(diphosphooxymethyl)pyrimidine</name>
        <dbReference type="ChEBI" id="CHEBI:57841"/>
    </ligand>
</feature>
<evidence type="ECO:0000256" key="1">
    <source>
        <dbReference type="ARBA" id="ARBA00005165"/>
    </source>
</evidence>
<comment type="function">
    <text evidence="9">Condenses 4-methyl-5-(beta-hydroxyethyl)thiazole monophosphate (THZ-P) and 2-methyl-4-amino-5-hydroxymethyl pyrimidine pyrophosphate (HMP-PP) to form thiamine monophosphate (TMP).</text>
</comment>
<dbReference type="InterPro" id="IPR022998">
    <property type="entry name" value="ThiamineP_synth_TenI"/>
</dbReference>
<gene>
    <name evidence="9 13" type="primary">thiE</name>
    <name evidence="13" type="ORF">PQ465_13795</name>
</gene>
<feature type="binding site" evidence="9">
    <location>
        <position position="141"/>
    </location>
    <ligand>
        <name>4-amino-2-methyl-5-(diphosphooxymethyl)pyrimidine</name>
        <dbReference type="ChEBI" id="CHEBI:57841"/>
    </ligand>
</feature>
<feature type="binding site" evidence="9">
    <location>
        <position position="112"/>
    </location>
    <ligand>
        <name>4-amino-2-methyl-5-(diphosphooxymethyl)pyrimidine</name>
        <dbReference type="ChEBI" id="CHEBI:57841"/>
    </ligand>
</feature>
<dbReference type="InterPro" id="IPR036206">
    <property type="entry name" value="ThiamineP_synth_sf"/>
</dbReference>
<dbReference type="GO" id="GO:0004789">
    <property type="term" value="F:thiamine-phosphate diphosphorylase activity"/>
    <property type="evidence" value="ECO:0007669"/>
    <property type="project" value="UniProtKB-EC"/>
</dbReference>
<evidence type="ECO:0000256" key="2">
    <source>
        <dbReference type="ARBA" id="ARBA00022679"/>
    </source>
</evidence>
<evidence type="ECO:0000256" key="10">
    <source>
        <dbReference type="RuleBase" id="RU003826"/>
    </source>
</evidence>
<dbReference type="CDD" id="cd00564">
    <property type="entry name" value="TMP_TenI"/>
    <property type="match status" value="1"/>
</dbReference>
<evidence type="ECO:0000259" key="12">
    <source>
        <dbReference type="Pfam" id="PF02581"/>
    </source>
</evidence>
<evidence type="ECO:0000313" key="13">
    <source>
        <dbReference type="EMBL" id="WDF67378.1"/>
    </source>
</evidence>
<keyword evidence="5 9" id="KW-0784">Thiamine biosynthesis</keyword>
<dbReference type="PANTHER" id="PTHR20857:SF23">
    <property type="entry name" value="THIAMINE BIOSYNTHETIC BIFUNCTIONAL ENZYME"/>
    <property type="match status" value="1"/>
</dbReference>
<comment type="catalytic activity">
    <reaction evidence="7 9 10">
        <text>2-(2-carboxy-4-methylthiazol-5-yl)ethyl phosphate + 4-amino-2-methyl-5-(diphosphooxymethyl)pyrimidine + 2 H(+) = thiamine phosphate + CO2 + diphosphate</text>
        <dbReference type="Rhea" id="RHEA:47848"/>
        <dbReference type="ChEBI" id="CHEBI:15378"/>
        <dbReference type="ChEBI" id="CHEBI:16526"/>
        <dbReference type="ChEBI" id="CHEBI:33019"/>
        <dbReference type="ChEBI" id="CHEBI:37575"/>
        <dbReference type="ChEBI" id="CHEBI:57841"/>
        <dbReference type="ChEBI" id="CHEBI:62890"/>
        <dbReference type="EC" id="2.5.1.3"/>
    </reaction>
</comment>
<dbReference type="PANTHER" id="PTHR20857">
    <property type="entry name" value="THIAMINE-PHOSPHATE PYROPHOSPHORYLASE"/>
    <property type="match status" value="1"/>
</dbReference>
<name>A0ABY7WG70_9SPHI</name>
<keyword evidence="4 9" id="KW-0460">Magnesium</keyword>
<comment type="similarity">
    <text evidence="9 10">Belongs to the thiamine-phosphate synthase family.</text>
</comment>
<evidence type="ECO:0000313" key="14">
    <source>
        <dbReference type="Proteomes" id="UP001221558"/>
    </source>
</evidence>
<dbReference type="HAMAP" id="MF_00097">
    <property type="entry name" value="TMP_synthase"/>
    <property type="match status" value="1"/>
</dbReference>
<comment type="catalytic activity">
    <reaction evidence="6 9 10">
        <text>4-methyl-5-(2-phosphooxyethyl)-thiazole + 4-amino-2-methyl-5-(diphosphooxymethyl)pyrimidine + H(+) = thiamine phosphate + diphosphate</text>
        <dbReference type="Rhea" id="RHEA:22328"/>
        <dbReference type="ChEBI" id="CHEBI:15378"/>
        <dbReference type="ChEBI" id="CHEBI:33019"/>
        <dbReference type="ChEBI" id="CHEBI:37575"/>
        <dbReference type="ChEBI" id="CHEBI:57841"/>
        <dbReference type="ChEBI" id="CHEBI:58296"/>
        <dbReference type="EC" id="2.5.1.3"/>
    </reaction>
</comment>
<evidence type="ECO:0000256" key="8">
    <source>
        <dbReference type="ARBA" id="ARBA00047883"/>
    </source>
</evidence>
<dbReference type="RefSeq" id="WP_274266108.1">
    <property type="nucleotide sequence ID" value="NZ_CP117880.1"/>
</dbReference>
<dbReference type="SUPFAM" id="SSF51391">
    <property type="entry name" value="Thiamin phosphate synthase"/>
    <property type="match status" value="1"/>
</dbReference>
<dbReference type="Pfam" id="PF02581">
    <property type="entry name" value="TMP-TENI"/>
    <property type="match status" value="1"/>
</dbReference>
<evidence type="ECO:0000256" key="6">
    <source>
        <dbReference type="ARBA" id="ARBA00047334"/>
    </source>
</evidence>
<dbReference type="InterPro" id="IPR034291">
    <property type="entry name" value="TMP_synthase"/>
</dbReference>
<reference evidence="13 14" key="1">
    <citation type="submission" date="2023-02" db="EMBL/GenBank/DDBJ databases">
        <title>Genome sequence of Sphingobacterium sp. KACC 22765.</title>
        <authorList>
            <person name="Kim S."/>
            <person name="Heo J."/>
            <person name="Kwon S.-W."/>
        </authorList>
    </citation>
    <scope>NUCLEOTIDE SEQUENCE [LARGE SCALE GENOMIC DNA]</scope>
    <source>
        <strain evidence="13 14">KACC 22765</strain>
    </source>
</reference>
<evidence type="ECO:0000256" key="4">
    <source>
        <dbReference type="ARBA" id="ARBA00022842"/>
    </source>
</evidence>
<comment type="cofactor">
    <cofactor evidence="9">
        <name>Mg(2+)</name>
        <dbReference type="ChEBI" id="CHEBI:18420"/>
    </cofactor>
    <text evidence="9">Binds 1 Mg(2+) ion per subunit.</text>
</comment>
<feature type="binding site" evidence="9">
    <location>
        <position position="74"/>
    </location>
    <ligand>
        <name>Mg(2+)</name>
        <dbReference type="ChEBI" id="CHEBI:18420"/>
    </ligand>
</feature>
<feature type="binding site" evidence="9">
    <location>
        <begin position="41"/>
        <end position="45"/>
    </location>
    <ligand>
        <name>4-amino-2-methyl-5-(diphosphooxymethyl)pyrimidine</name>
        <dbReference type="ChEBI" id="CHEBI:57841"/>
    </ligand>
</feature>
<evidence type="ECO:0000256" key="11">
    <source>
        <dbReference type="RuleBase" id="RU004253"/>
    </source>
</evidence>
<feature type="binding site" evidence="9">
    <location>
        <position position="93"/>
    </location>
    <ligand>
        <name>Mg(2+)</name>
        <dbReference type="ChEBI" id="CHEBI:18420"/>
    </ligand>
</feature>
<sequence>MPTHPNFPFPLYLVISERDCLDKPWLWVAEQAILGGVDIIQLREKESPYAEFLAKAHALKQLCDQHRVPLVINDQVAIALEIGAWGVHVGQSDMSPSAVRKIAGDKLNIGWSLEDDAQLQSAEFGYVDQLGVSPIFATATKTDTITEWGIAGLRDLRRQTDKPLIAIGQMNFQTAGRAWHAGANSVAVVSAICQAVDPQEASKQLKEQLQ</sequence>
<dbReference type="EC" id="2.5.1.3" evidence="9"/>
<comment type="caution">
    <text evidence="9">Lacks conserved residue(s) required for the propagation of feature annotation.</text>
</comment>
<evidence type="ECO:0000256" key="5">
    <source>
        <dbReference type="ARBA" id="ARBA00022977"/>
    </source>
</evidence>
<evidence type="ECO:0000256" key="3">
    <source>
        <dbReference type="ARBA" id="ARBA00022723"/>
    </source>
</evidence>
<feature type="binding site" evidence="9">
    <location>
        <begin position="189"/>
        <end position="190"/>
    </location>
    <ligand>
        <name>2-[(2R,5Z)-2-carboxy-4-methylthiazol-5(2H)-ylidene]ethyl phosphate</name>
        <dbReference type="ChEBI" id="CHEBI:62899"/>
    </ligand>
</feature>
<dbReference type="NCBIfam" id="TIGR00693">
    <property type="entry name" value="thiE"/>
    <property type="match status" value="1"/>
</dbReference>
<evidence type="ECO:0000256" key="9">
    <source>
        <dbReference type="HAMAP-Rule" id="MF_00097"/>
    </source>
</evidence>
<keyword evidence="3 9" id="KW-0479">Metal-binding</keyword>
<proteinExistence type="inferred from homology"/>
<dbReference type="InterPro" id="IPR013785">
    <property type="entry name" value="Aldolase_TIM"/>
</dbReference>
<comment type="pathway">
    <text evidence="1 9 11">Cofactor biosynthesis; thiamine diphosphate biosynthesis; thiamine phosphate from 4-amino-2-methyl-5-diphosphomethylpyrimidine and 4-methyl-5-(2-phosphoethyl)-thiazole: step 1/1.</text>
</comment>
<comment type="catalytic activity">
    <reaction evidence="8 9 10">
        <text>2-[(2R,5Z)-2-carboxy-4-methylthiazol-5(2H)-ylidene]ethyl phosphate + 4-amino-2-methyl-5-(diphosphooxymethyl)pyrimidine + 2 H(+) = thiamine phosphate + CO2 + diphosphate</text>
        <dbReference type="Rhea" id="RHEA:47844"/>
        <dbReference type="ChEBI" id="CHEBI:15378"/>
        <dbReference type="ChEBI" id="CHEBI:16526"/>
        <dbReference type="ChEBI" id="CHEBI:33019"/>
        <dbReference type="ChEBI" id="CHEBI:37575"/>
        <dbReference type="ChEBI" id="CHEBI:57841"/>
        <dbReference type="ChEBI" id="CHEBI:62899"/>
        <dbReference type="EC" id="2.5.1.3"/>
    </reaction>
</comment>
<protein>
    <recommendedName>
        <fullName evidence="9">Thiamine-phosphate synthase</fullName>
        <shortName evidence="9">TP synthase</shortName>
        <shortName evidence="9">TPS</shortName>
        <ecNumber evidence="9">2.5.1.3</ecNumber>
    </recommendedName>
    <alternativeName>
        <fullName evidence="9">Thiamine-phosphate pyrophosphorylase</fullName>
        <shortName evidence="9">TMP pyrophosphorylase</shortName>
        <shortName evidence="9">TMP-PPase</shortName>
    </alternativeName>
</protein>
<dbReference type="EMBL" id="CP117880">
    <property type="protein sequence ID" value="WDF67378.1"/>
    <property type="molecule type" value="Genomic_DNA"/>
</dbReference>
<evidence type="ECO:0000256" key="7">
    <source>
        <dbReference type="ARBA" id="ARBA00047851"/>
    </source>
</evidence>
<feature type="binding site" evidence="9">
    <location>
        <begin position="138"/>
        <end position="140"/>
    </location>
    <ligand>
        <name>2-[(2R,5Z)-2-carboxy-4-methylthiazol-5(2H)-ylidene]ethyl phosphate</name>
        <dbReference type="ChEBI" id="CHEBI:62899"/>
    </ligand>
</feature>
<accession>A0ABY7WG70</accession>
<feature type="domain" description="Thiamine phosphate synthase/TenI" evidence="12">
    <location>
        <begin position="11"/>
        <end position="192"/>
    </location>
</feature>
<keyword evidence="14" id="KW-1185">Reference proteome</keyword>
<keyword evidence="2 9" id="KW-0808">Transferase</keyword>
<organism evidence="13 14">
    <name type="scientific">Sphingobacterium oryzagri</name>
    <dbReference type="NCBI Taxonomy" id="3025669"/>
    <lineage>
        <taxon>Bacteria</taxon>
        <taxon>Pseudomonadati</taxon>
        <taxon>Bacteroidota</taxon>
        <taxon>Sphingobacteriia</taxon>
        <taxon>Sphingobacteriales</taxon>
        <taxon>Sphingobacteriaceae</taxon>
        <taxon>Sphingobacterium</taxon>
    </lineage>
</organism>
<dbReference type="Proteomes" id="UP001221558">
    <property type="component" value="Chromosome"/>
</dbReference>